<dbReference type="Proteomes" id="UP001064896">
    <property type="component" value="Chromosome"/>
</dbReference>
<keyword evidence="1" id="KW-0175">Coiled coil</keyword>
<gene>
    <name evidence="2" type="ORF">PSm6_44820</name>
</gene>
<feature type="coiled-coil region" evidence="1">
    <location>
        <begin position="49"/>
        <end position="83"/>
    </location>
</feature>
<sequence length="121" mass="12684">MIGAIPVRLVLSGVALLAAGALGAWLAAGHYKPQLDEAQDLAAQCRLARGALESAVAEQNARVAQLRAEAEQRQQVAAQAQQEARKVAAVDYAAAQRLQQERIGGDQCTAAATVIDRELGL</sequence>
<proteinExistence type="predicted"/>
<accession>A0ABM7LES1</accession>
<evidence type="ECO:0000256" key="1">
    <source>
        <dbReference type="SAM" id="Coils"/>
    </source>
</evidence>
<evidence type="ECO:0008006" key="4">
    <source>
        <dbReference type="Google" id="ProtNLM"/>
    </source>
</evidence>
<evidence type="ECO:0000313" key="3">
    <source>
        <dbReference type="Proteomes" id="UP001064896"/>
    </source>
</evidence>
<name>A0ABM7LES1_9PSED</name>
<protein>
    <recommendedName>
        <fullName evidence="4">DUF2514 domain-containing protein</fullName>
    </recommendedName>
</protein>
<organism evidence="2 3">
    <name type="scientific">Pseudomonas solani</name>
    <dbReference type="NCBI Taxonomy" id="2731552"/>
    <lineage>
        <taxon>Bacteria</taxon>
        <taxon>Pseudomonadati</taxon>
        <taxon>Pseudomonadota</taxon>
        <taxon>Gammaproteobacteria</taxon>
        <taxon>Pseudomonadales</taxon>
        <taxon>Pseudomonadaceae</taxon>
        <taxon>Pseudomonas</taxon>
    </lineage>
</organism>
<dbReference type="RefSeq" id="WP_265168266.1">
    <property type="nucleotide sequence ID" value="NZ_AP023081.1"/>
</dbReference>
<reference evidence="2" key="1">
    <citation type="submission" date="2020-05" db="EMBL/GenBank/DDBJ databases">
        <title>Complete genome sequence of Pseudomonas sp. Sm006.</title>
        <authorList>
            <person name="Takeuchi K."/>
            <person name="Someya N."/>
        </authorList>
    </citation>
    <scope>NUCLEOTIDE SEQUENCE</scope>
    <source>
        <strain evidence="2">Sm006</strain>
    </source>
</reference>
<keyword evidence="3" id="KW-1185">Reference proteome</keyword>
<evidence type="ECO:0000313" key="2">
    <source>
        <dbReference type="EMBL" id="BCD88075.1"/>
    </source>
</evidence>
<dbReference type="EMBL" id="AP023081">
    <property type="protein sequence ID" value="BCD88075.1"/>
    <property type="molecule type" value="Genomic_DNA"/>
</dbReference>